<accession>A0AAT9TT95</accession>
<protein>
    <recommendedName>
        <fullName evidence="9">Nucleocapsid</fullName>
    </recommendedName>
    <alternativeName>
        <fullName evidence="9">Nucleocapsid protein</fullName>
    </alternativeName>
</protein>
<dbReference type="InterPro" id="IPR002021">
    <property type="entry name" value="Paramyx_ncap"/>
</dbReference>
<keyword evidence="8 9" id="KW-0687">Ribonucleoprotein</keyword>
<keyword evidence="5 9" id="KW-0694">RNA-binding</keyword>
<keyword evidence="6 9" id="KW-0543">Viral nucleoprotein</keyword>
<evidence type="ECO:0000256" key="1">
    <source>
        <dbReference type="ARBA" id="ARBA00007642"/>
    </source>
</evidence>
<dbReference type="EMBL" id="OQ236117">
    <property type="protein sequence ID" value="WEU70819.1"/>
    <property type="molecule type" value="Viral_cRNA"/>
</dbReference>
<dbReference type="GO" id="GO:0019029">
    <property type="term" value="C:helical viral capsid"/>
    <property type="evidence" value="ECO:0007669"/>
    <property type="project" value="UniProtKB-KW"/>
</dbReference>
<evidence type="ECO:0000256" key="7">
    <source>
        <dbReference type="ARBA" id="ARBA00023200"/>
    </source>
</evidence>
<dbReference type="GO" id="GO:1990904">
    <property type="term" value="C:ribonucleoprotein complex"/>
    <property type="evidence" value="ECO:0007669"/>
    <property type="project" value="UniProtKB-KW"/>
</dbReference>
<reference evidence="11" key="1">
    <citation type="journal article" date="2023" name="Nat. Commun.">
        <title>Virus diversity, wildlife-domestic animal circulation and potential zoonotic viruses of small mammals, pangolins and zoo animals.</title>
        <authorList>
            <person name="Cui X."/>
            <person name="Fan K."/>
            <person name="Liang X."/>
            <person name="Gong W."/>
            <person name="Chen W."/>
            <person name="He B."/>
            <person name="Chen X."/>
            <person name="Wang H."/>
            <person name="Wang X."/>
            <person name="Zhang P."/>
            <person name="Lu X."/>
            <person name="Chen R."/>
            <person name="Lin K."/>
            <person name="Liu J."/>
            <person name="Zhai J."/>
            <person name="Liu D.X."/>
            <person name="Shan F."/>
            <person name="Li Y."/>
            <person name="Chen R.A."/>
            <person name="Meng H."/>
            <person name="Li X."/>
            <person name="Mi S."/>
            <person name="Jiang J."/>
            <person name="Zhou N."/>
            <person name="Chen Z."/>
            <person name="Zou J.-J."/>
            <person name="Ge D."/>
            <person name="Yang Q."/>
            <person name="He K."/>
            <person name="Chen T."/>
            <person name="Wu Y.-J."/>
            <person name="Lu H."/>
            <person name="Irwin D.M."/>
            <person name="Shen X."/>
            <person name="Hu Y."/>
            <person name="Lu X."/>
            <person name="Ding C."/>
            <person name="Guan Y."/>
            <person name="Tu C."/>
            <person name="Shen Y."/>
        </authorList>
    </citation>
    <scope>NUCLEOTIDE SEQUENCE</scope>
    <source>
        <strain evidence="11">PMV/SC/C3-23.4/2021</strain>
    </source>
</reference>
<feature type="region of interest" description="Disordered" evidence="10">
    <location>
        <begin position="453"/>
        <end position="474"/>
    </location>
</feature>
<keyword evidence="2 9" id="KW-1139">Helical capsid protein</keyword>
<evidence type="ECO:0000256" key="5">
    <source>
        <dbReference type="ARBA" id="ARBA00022884"/>
    </source>
</evidence>
<comment type="similarity">
    <text evidence="1 9">Belongs to the paramyxoviruses nucleocapsid family.</text>
</comment>
<dbReference type="GO" id="GO:0030430">
    <property type="term" value="C:host cell cytoplasm"/>
    <property type="evidence" value="ECO:0007669"/>
    <property type="project" value="UniProtKB-SubCell"/>
</dbReference>
<comment type="subcellular location">
    <subcellularLocation>
        <location evidence="9">Virion</location>
    </subcellularLocation>
    <subcellularLocation>
        <location evidence="9">Host cytoplasm</location>
    </subcellularLocation>
</comment>
<evidence type="ECO:0000256" key="3">
    <source>
        <dbReference type="ARBA" id="ARBA00022561"/>
    </source>
</evidence>
<evidence type="ECO:0000256" key="8">
    <source>
        <dbReference type="ARBA" id="ARBA00023274"/>
    </source>
</evidence>
<dbReference type="GO" id="GO:0019013">
    <property type="term" value="C:viral nucleocapsid"/>
    <property type="evidence" value="ECO:0007669"/>
    <property type="project" value="UniProtKB-KW"/>
</dbReference>
<evidence type="ECO:0000256" key="9">
    <source>
        <dbReference type="RuleBase" id="RU361245"/>
    </source>
</evidence>
<comment type="subunit">
    <text evidence="9">Homomultimer; forms the nucleocapsid. Binds to the viral genomic RNA. N0 interacts with the phosphoprotein (via N-terminus); this interaction allows P to chaperon N0 to avoid N polymerization before encapsidation. Interacts as N-RNA template with the phosphoprotein (via C-terminus); this interaction positions the polymerase on the template.</text>
</comment>
<name>A0AAT9TT95_9MONO</name>
<organism evidence="11">
    <name type="scientific">Ochotona cansus jeilongvirus</name>
    <dbReference type="NCBI Taxonomy" id="3028509"/>
    <lineage>
        <taxon>Viruses</taxon>
        <taxon>Riboviria</taxon>
        <taxon>Orthornavirae</taxon>
        <taxon>Negarnaviricota</taxon>
        <taxon>Haploviricotina</taxon>
        <taxon>Monjiviricetes</taxon>
        <taxon>Mononegavirales</taxon>
        <taxon>Paramyxoviridae</taxon>
        <taxon>Orthoparamyxovirinae</taxon>
        <taxon>Jeilongvirus</taxon>
        <taxon>Jeilongvirus ochotonae</taxon>
    </lineage>
</organism>
<evidence type="ECO:0000313" key="11">
    <source>
        <dbReference type="EMBL" id="WEU70819.1"/>
    </source>
</evidence>
<sequence>MASFTAAVNDFKSFKNSRVQKSTLNAAFQGLRNKIIVPVASGLNVEERWEFLVNMLQIVWSPLSSGSVISGGLFSLLSMFSEQPAQLLRTLIGDPDIEIQIIEITGVDDYQLTIASRGDDYSEIEDRYYRIARAPNQKSGSVDPFTVKDLEKIRVRTVEELQTAVATVTLQIWVLLTKAVTAPDTARDSERKRWVKYLQQKRVDRNYRLDPVWLDIARERLGVDLPLRRYMVEILIQLNSSVGVKGRIMEMILDIGDYISEAGLAGFILTVKYGIETRYPALALNELQGDLSTILELMKSYRELGARAPYLVILEDSAQVKFTPGNYPLLYSYAMGIGTTLDKSMAGLIYDKSYLEPSFFRLGQRMVHQLEGNIDSRMAQELGLTEEQKASVTEIVRTNSTRQEVEPQQIRGAASVVEDSEALLEDLALKEYYDRPYRSRTLLDTRQVKWSERQYSPRVSTSSDQGAKSRVMTKNERDKLMQELNDAIKDSQTRRTVGTVKADIHAASSELDLLDQK</sequence>
<evidence type="ECO:0000256" key="4">
    <source>
        <dbReference type="ARBA" id="ARBA00022844"/>
    </source>
</evidence>
<evidence type="ECO:0000256" key="6">
    <source>
        <dbReference type="ARBA" id="ARBA00023086"/>
    </source>
</evidence>
<feature type="compositionally biased region" description="Polar residues" evidence="10">
    <location>
        <begin position="453"/>
        <end position="466"/>
    </location>
</feature>
<evidence type="ECO:0000256" key="2">
    <source>
        <dbReference type="ARBA" id="ARBA00022497"/>
    </source>
</evidence>
<dbReference type="GO" id="GO:0003723">
    <property type="term" value="F:RNA binding"/>
    <property type="evidence" value="ECO:0007669"/>
    <property type="project" value="UniProtKB-KW"/>
</dbReference>
<keyword evidence="3 9" id="KW-0167">Capsid protein</keyword>
<dbReference type="Pfam" id="PF00973">
    <property type="entry name" value="Paramyxo_ncap"/>
    <property type="match status" value="1"/>
</dbReference>
<proteinExistence type="inferred from homology"/>
<comment type="function">
    <text evidence="9">Forms the helical nucleocapsid (NC), protecting the genome from nucleases.</text>
</comment>
<keyword evidence="4 9" id="KW-0946">Virion</keyword>
<keyword evidence="7 9" id="KW-1035">Host cytoplasm</keyword>
<evidence type="ECO:0000256" key="10">
    <source>
        <dbReference type="SAM" id="MobiDB-lite"/>
    </source>
</evidence>
<dbReference type="GO" id="GO:0005198">
    <property type="term" value="F:structural molecule activity"/>
    <property type="evidence" value="ECO:0007669"/>
    <property type="project" value="InterPro"/>
</dbReference>